<dbReference type="Proteomes" id="UP000054166">
    <property type="component" value="Unassembled WGS sequence"/>
</dbReference>
<dbReference type="AlphaFoldDB" id="A0A0C3EZD8"/>
<dbReference type="HOGENOM" id="CLU_2513468_0_0_1"/>
<keyword evidence="1" id="KW-0812">Transmembrane</keyword>
<keyword evidence="1" id="KW-0472">Membrane</keyword>
<sequence length="85" mass="9501">MSGYAPLLFRASSASQRHPVCLSVILVSPVVPLFSLLRAPFIVSYPVEFKTSEIEDGVAVISFYSYGFRFWDKPVTTPSIVFIVR</sequence>
<evidence type="ECO:0000313" key="3">
    <source>
        <dbReference type="Proteomes" id="UP000054166"/>
    </source>
</evidence>
<reference evidence="2 3" key="1">
    <citation type="submission" date="2014-04" db="EMBL/GenBank/DDBJ databases">
        <authorList>
            <consortium name="DOE Joint Genome Institute"/>
            <person name="Kuo A."/>
            <person name="Tarkka M."/>
            <person name="Buscot F."/>
            <person name="Kohler A."/>
            <person name="Nagy L.G."/>
            <person name="Floudas D."/>
            <person name="Copeland A."/>
            <person name="Barry K.W."/>
            <person name="Cichocki N."/>
            <person name="Veneault-Fourrey C."/>
            <person name="LaButti K."/>
            <person name="Lindquist E.A."/>
            <person name="Lipzen A."/>
            <person name="Lundell T."/>
            <person name="Morin E."/>
            <person name="Murat C."/>
            <person name="Sun H."/>
            <person name="Tunlid A."/>
            <person name="Henrissat B."/>
            <person name="Grigoriev I.V."/>
            <person name="Hibbett D.S."/>
            <person name="Martin F."/>
            <person name="Nordberg H.P."/>
            <person name="Cantor M.N."/>
            <person name="Hua S.X."/>
        </authorList>
    </citation>
    <scope>NUCLEOTIDE SEQUENCE [LARGE SCALE GENOMIC DNA]</scope>
    <source>
        <strain evidence="2 3">F 1598</strain>
    </source>
</reference>
<evidence type="ECO:0000313" key="2">
    <source>
        <dbReference type="EMBL" id="KIM73076.1"/>
    </source>
</evidence>
<keyword evidence="1" id="KW-1133">Transmembrane helix</keyword>
<dbReference type="InParanoid" id="A0A0C3EZD8"/>
<name>A0A0C3EZD8_PILCF</name>
<gene>
    <name evidence="2" type="ORF">PILCRDRAFT_15522</name>
</gene>
<organism evidence="2 3">
    <name type="scientific">Piloderma croceum (strain F 1598)</name>
    <dbReference type="NCBI Taxonomy" id="765440"/>
    <lineage>
        <taxon>Eukaryota</taxon>
        <taxon>Fungi</taxon>
        <taxon>Dikarya</taxon>
        <taxon>Basidiomycota</taxon>
        <taxon>Agaricomycotina</taxon>
        <taxon>Agaricomycetes</taxon>
        <taxon>Agaricomycetidae</taxon>
        <taxon>Atheliales</taxon>
        <taxon>Atheliaceae</taxon>
        <taxon>Piloderma</taxon>
    </lineage>
</organism>
<evidence type="ECO:0000256" key="1">
    <source>
        <dbReference type="SAM" id="Phobius"/>
    </source>
</evidence>
<reference evidence="3" key="2">
    <citation type="submission" date="2015-01" db="EMBL/GenBank/DDBJ databases">
        <title>Evolutionary Origins and Diversification of the Mycorrhizal Mutualists.</title>
        <authorList>
            <consortium name="DOE Joint Genome Institute"/>
            <consortium name="Mycorrhizal Genomics Consortium"/>
            <person name="Kohler A."/>
            <person name="Kuo A."/>
            <person name="Nagy L.G."/>
            <person name="Floudas D."/>
            <person name="Copeland A."/>
            <person name="Barry K.W."/>
            <person name="Cichocki N."/>
            <person name="Veneault-Fourrey C."/>
            <person name="LaButti K."/>
            <person name="Lindquist E.A."/>
            <person name="Lipzen A."/>
            <person name="Lundell T."/>
            <person name="Morin E."/>
            <person name="Murat C."/>
            <person name="Riley R."/>
            <person name="Ohm R."/>
            <person name="Sun H."/>
            <person name="Tunlid A."/>
            <person name="Henrissat B."/>
            <person name="Grigoriev I.V."/>
            <person name="Hibbett D.S."/>
            <person name="Martin F."/>
        </authorList>
    </citation>
    <scope>NUCLEOTIDE SEQUENCE [LARGE SCALE GENOMIC DNA]</scope>
    <source>
        <strain evidence="3">F 1598</strain>
    </source>
</reference>
<feature type="transmembrane region" description="Helical" evidence="1">
    <location>
        <begin position="20"/>
        <end position="43"/>
    </location>
</feature>
<keyword evidence="3" id="KW-1185">Reference proteome</keyword>
<proteinExistence type="predicted"/>
<protein>
    <submittedName>
        <fullName evidence="2">Uncharacterized protein</fullName>
    </submittedName>
</protein>
<dbReference type="EMBL" id="KN833093">
    <property type="protein sequence ID" value="KIM73076.1"/>
    <property type="molecule type" value="Genomic_DNA"/>
</dbReference>
<accession>A0A0C3EZD8</accession>